<feature type="compositionally biased region" description="Polar residues" evidence="7">
    <location>
        <begin position="181"/>
        <end position="191"/>
    </location>
</feature>
<keyword evidence="3 6" id="KW-0274">FAD</keyword>
<dbReference type="Pfam" id="PF00743">
    <property type="entry name" value="FMO-like"/>
    <property type="match status" value="3"/>
</dbReference>
<dbReference type="SUPFAM" id="SSF51905">
    <property type="entry name" value="FAD/NAD(P)-binding domain"/>
    <property type="match status" value="2"/>
</dbReference>
<gene>
    <name evidence="8" type="ORF">HXX76_002984</name>
</gene>
<evidence type="ECO:0000313" key="9">
    <source>
        <dbReference type="Proteomes" id="UP000650467"/>
    </source>
</evidence>
<evidence type="ECO:0000256" key="3">
    <source>
        <dbReference type="ARBA" id="ARBA00022827"/>
    </source>
</evidence>
<dbReference type="InterPro" id="IPR050346">
    <property type="entry name" value="FMO-like"/>
</dbReference>
<keyword evidence="6" id="KW-0503">Monooxygenase</keyword>
<comment type="cofactor">
    <cofactor evidence="6">
        <name>FAD</name>
        <dbReference type="ChEBI" id="CHEBI:57692"/>
    </cofactor>
</comment>
<accession>A0A835TG75</accession>
<keyword evidence="2 6" id="KW-0285">Flavoprotein</keyword>
<protein>
    <recommendedName>
        <fullName evidence="6">Flavin-containing monooxygenase</fullName>
        <ecNumber evidence="6">1.-.-.-</ecNumber>
    </recommendedName>
</protein>
<dbReference type="EC" id="1.-.-.-" evidence="6"/>
<keyword evidence="4" id="KW-0521">NADP</keyword>
<dbReference type="PRINTS" id="PR00370">
    <property type="entry name" value="FMOXYGENASE"/>
</dbReference>
<evidence type="ECO:0000256" key="6">
    <source>
        <dbReference type="RuleBase" id="RU361177"/>
    </source>
</evidence>
<organism evidence="8 9">
    <name type="scientific">Chlamydomonas incerta</name>
    <dbReference type="NCBI Taxonomy" id="51695"/>
    <lineage>
        <taxon>Eukaryota</taxon>
        <taxon>Viridiplantae</taxon>
        <taxon>Chlorophyta</taxon>
        <taxon>core chlorophytes</taxon>
        <taxon>Chlorophyceae</taxon>
        <taxon>CS clade</taxon>
        <taxon>Chlamydomonadales</taxon>
        <taxon>Chlamydomonadaceae</taxon>
        <taxon>Chlamydomonas</taxon>
    </lineage>
</organism>
<dbReference type="InterPro" id="IPR036188">
    <property type="entry name" value="FAD/NAD-bd_sf"/>
</dbReference>
<dbReference type="GO" id="GO:0004499">
    <property type="term" value="F:N,N-dimethylaniline monooxygenase activity"/>
    <property type="evidence" value="ECO:0007669"/>
    <property type="project" value="InterPro"/>
</dbReference>
<evidence type="ECO:0000256" key="5">
    <source>
        <dbReference type="ARBA" id="ARBA00023002"/>
    </source>
</evidence>
<feature type="region of interest" description="Disordered" evidence="7">
    <location>
        <begin position="487"/>
        <end position="538"/>
    </location>
</feature>
<keyword evidence="5 6" id="KW-0560">Oxidoreductase</keyword>
<name>A0A835TG75_CHLIN</name>
<reference evidence="8" key="1">
    <citation type="journal article" date="2020" name="bioRxiv">
        <title>Comparative genomics of Chlamydomonas.</title>
        <authorList>
            <person name="Craig R.J."/>
            <person name="Hasan A.R."/>
            <person name="Ness R.W."/>
            <person name="Keightley P.D."/>
        </authorList>
    </citation>
    <scope>NUCLEOTIDE SEQUENCE</scope>
    <source>
        <strain evidence="8">SAG 7.73</strain>
    </source>
</reference>
<dbReference type="InterPro" id="IPR000960">
    <property type="entry name" value="Flavin_mOase"/>
</dbReference>
<dbReference type="AlphaFoldDB" id="A0A835TG75"/>
<dbReference type="Gene3D" id="3.50.50.60">
    <property type="entry name" value="FAD/NAD(P)-binding domain"/>
    <property type="match status" value="3"/>
</dbReference>
<dbReference type="Proteomes" id="UP000650467">
    <property type="component" value="Unassembled WGS sequence"/>
</dbReference>
<feature type="region of interest" description="Disordered" evidence="7">
    <location>
        <begin position="181"/>
        <end position="205"/>
    </location>
</feature>
<evidence type="ECO:0000256" key="1">
    <source>
        <dbReference type="ARBA" id="ARBA00009183"/>
    </source>
</evidence>
<evidence type="ECO:0000313" key="8">
    <source>
        <dbReference type="EMBL" id="KAG2442908.1"/>
    </source>
</evidence>
<dbReference type="GO" id="GO:0050661">
    <property type="term" value="F:NADP binding"/>
    <property type="evidence" value="ECO:0007669"/>
    <property type="project" value="InterPro"/>
</dbReference>
<dbReference type="PIRSF" id="PIRSF000332">
    <property type="entry name" value="FMO"/>
    <property type="match status" value="1"/>
</dbReference>
<dbReference type="InterPro" id="IPR020946">
    <property type="entry name" value="Flavin_mOase-like"/>
</dbReference>
<evidence type="ECO:0000256" key="2">
    <source>
        <dbReference type="ARBA" id="ARBA00022630"/>
    </source>
</evidence>
<sequence length="561" mass="59444">MASVVKRSRRVAVIGAGAAGLVAARELRSEGHMVTILEQSGGVGGVWRFDARTEADALGLDEQRPPEARVHSSMYKLLRTNLPREIMSYSDFPFDAAVLGPRYSSDSRRFCGHQEVLGYLDAFADYYQLKPLVRYHTRVVAVEPSTPGNGAVGAAAAGAGATPGAGAAGAEVQWSVTSERLASNGQASTSADGGGSKGSNSSHTQGREVYDAVVVCNGHYAEPRLPDPSQVRGILPPGLFPGQQLHSHNYREPAQWAGKTVLVVGASNSGEDVSRELSEGGAARVLLAARSWKNEAWGADAAPYGPHNNIYRYPMVTELHSDGSASFEGGRREGPIDAVIWCTGYKYSFPFLRGAAADVAAVSDNCVGSPLWLHMMPPGPLAPGLSFIGLPWKIVPFPQMELQSKLVARLLSGRVPLPGADHMQADIRAHLQAMKEQGLPTRYAHMQGMDQFAYNDMLAAMCGPEVAPLPAWREVLYRATSALKRSRPEDYRDGDISEAGGPEAARAVEEAEADIRGQAARLGLGSEEGQAGSGAHSVSEWVERQAAVGAAAAAAPAAAAR</sequence>
<comment type="similarity">
    <text evidence="1 6">Belongs to the FMO family.</text>
</comment>
<dbReference type="GO" id="GO:0050660">
    <property type="term" value="F:flavin adenine dinucleotide binding"/>
    <property type="evidence" value="ECO:0007669"/>
    <property type="project" value="InterPro"/>
</dbReference>
<dbReference type="EMBL" id="JAEHOC010000004">
    <property type="protein sequence ID" value="KAG2442908.1"/>
    <property type="molecule type" value="Genomic_DNA"/>
</dbReference>
<dbReference type="OrthoDB" id="66881at2759"/>
<comment type="caution">
    <text evidence="8">The sequence shown here is derived from an EMBL/GenBank/DDBJ whole genome shotgun (WGS) entry which is preliminary data.</text>
</comment>
<evidence type="ECO:0000256" key="7">
    <source>
        <dbReference type="SAM" id="MobiDB-lite"/>
    </source>
</evidence>
<evidence type="ECO:0000256" key="4">
    <source>
        <dbReference type="ARBA" id="ARBA00022857"/>
    </source>
</evidence>
<dbReference type="PANTHER" id="PTHR23023">
    <property type="entry name" value="DIMETHYLANILINE MONOOXYGENASE"/>
    <property type="match status" value="1"/>
</dbReference>
<feature type="compositionally biased region" description="Basic and acidic residues" evidence="7">
    <location>
        <begin position="506"/>
        <end position="515"/>
    </location>
</feature>
<proteinExistence type="inferred from homology"/>
<keyword evidence="9" id="KW-1185">Reference proteome</keyword>